<reference evidence="3 4" key="1">
    <citation type="submission" date="2023-01" db="EMBL/GenBank/DDBJ databases">
        <title>Analysis of 21 Apiospora genomes using comparative genomics revels a genus with tremendous synthesis potential of carbohydrate active enzymes and secondary metabolites.</title>
        <authorList>
            <person name="Sorensen T."/>
        </authorList>
    </citation>
    <scope>NUCLEOTIDE SEQUENCE [LARGE SCALE GENOMIC DNA]</scope>
    <source>
        <strain evidence="3 4">CBS 20057</strain>
    </source>
</reference>
<name>A0ABR1SHJ7_9PEZI</name>
<sequence>MDSKKDSGAGPSTATDTLFLDREGLPNTGTSAVESSPWPIRRRSSSSLSTATRSRASESCMYARDLYLQLTSIIRRVLTASSTRQTSGEDCARQRFIVWAAVKRNKSVRMAHSDRLRCPLLRCGEQFEHHEEMLEHLTDCRHFATGEYVCYDCMKVERYSEEGKCKGCLAGHPTKRRRMIQKAKNFFSTLGHRSRKDEMIDVIADDILPSPPSYDSLDIPQEPAAPTAQPIPEIEMGGTEILEMDSSSQPLQLDSVNYEVQPTVSNESFPANNMDTMIGPAGGLTGLSSSSACCRPSLALDTQNVGRQQAKRSGAYLTPSSSLRSTNSSISPMSAGSLAWTLDSSINTNLASPITPFSPDEIESSALSRENSCKFPKDHPTITCWDGALGDGVSDKTVMLQNPLETEVDHGDYSLSNISELPGDDPLSLSVPRAWNNEPLFDFDQEQNFSWSSSVDTEINVLFASDDQPGEEPPPQVAQEEQHNSTSGETQTLVHTAWETLREHVTSSIAKVGHGLGGNVLAQELRTLTAKQVALKGLNSLKSILGGLDPAQPIDYICFVHLAYALSLVAHGDDISNRSKQLFHQAMAYQGSLRADQRGAFCQLVRAIWQPREATSYTQQATSSVLSPDPKGKAHESRYSADSLVGVAQNFLDDLEIMMISNALDNTGGIGSIEILTSELWSMHNRPHNPKPTDAFVITVEYITGFLGQNFGSQNGALASKLRNLCTKVATGYVTTIRRLELEILQAGKSTLSTSQASDAYTREVRTLCDPIYTQQGLNPRSRYHMLGVDLVEALIRGVPDEPPREDVGTFTVPDVFDEFLHNLDEDFVGGEPDFMMPTQVSSGVEGPAVALVPKVSTEPAAFHPTVNPTIFGPERSSITANKMPPGQESGTIASVTSSMQPAVEFTCGGVSGGEDEGLSSSAAQQQKVEANSCCEICGYRPKGDPQWFKGSMAKHKKLQHSTDPPRIYKCSYPGCTSAYKNRPDNLRQHQIEKGHFVEGVDSTGRPAKRKKTSSN</sequence>
<feature type="region of interest" description="Disordered" evidence="1">
    <location>
        <begin position="1"/>
        <end position="51"/>
    </location>
</feature>
<dbReference type="EMBL" id="JAQQWI010000006">
    <property type="protein sequence ID" value="KAK8033351.1"/>
    <property type="molecule type" value="Genomic_DNA"/>
</dbReference>
<feature type="compositionally biased region" description="Low complexity" evidence="1">
    <location>
        <begin position="320"/>
        <end position="330"/>
    </location>
</feature>
<dbReference type="PROSITE" id="PS00028">
    <property type="entry name" value="ZINC_FINGER_C2H2_1"/>
    <property type="match status" value="1"/>
</dbReference>
<organism evidence="3 4">
    <name type="scientific">Apiospora marii</name>
    <dbReference type="NCBI Taxonomy" id="335849"/>
    <lineage>
        <taxon>Eukaryota</taxon>
        <taxon>Fungi</taxon>
        <taxon>Dikarya</taxon>
        <taxon>Ascomycota</taxon>
        <taxon>Pezizomycotina</taxon>
        <taxon>Sordariomycetes</taxon>
        <taxon>Xylariomycetidae</taxon>
        <taxon>Amphisphaeriales</taxon>
        <taxon>Apiosporaceae</taxon>
        <taxon>Apiospora</taxon>
    </lineage>
</organism>
<dbReference type="SMART" id="SM00355">
    <property type="entry name" value="ZnF_C2H2"/>
    <property type="match status" value="2"/>
</dbReference>
<comment type="caution">
    <text evidence="3">The sequence shown here is derived from an EMBL/GenBank/DDBJ whole genome shotgun (WGS) entry which is preliminary data.</text>
</comment>
<dbReference type="InterPro" id="IPR013087">
    <property type="entry name" value="Znf_C2H2_type"/>
</dbReference>
<feature type="compositionally biased region" description="Low complexity" evidence="1">
    <location>
        <begin position="34"/>
        <end position="51"/>
    </location>
</feature>
<dbReference type="Proteomes" id="UP001396898">
    <property type="component" value="Unassembled WGS sequence"/>
</dbReference>
<feature type="domain" description="C2H2-type" evidence="2">
    <location>
        <begin position="118"/>
        <end position="142"/>
    </location>
</feature>
<feature type="region of interest" description="Disordered" evidence="1">
    <location>
        <begin position="993"/>
        <end position="1016"/>
    </location>
</feature>
<evidence type="ECO:0000313" key="4">
    <source>
        <dbReference type="Proteomes" id="UP001396898"/>
    </source>
</evidence>
<keyword evidence="4" id="KW-1185">Reference proteome</keyword>
<feature type="region of interest" description="Disordered" evidence="1">
    <location>
        <begin position="465"/>
        <end position="489"/>
    </location>
</feature>
<evidence type="ECO:0000313" key="3">
    <source>
        <dbReference type="EMBL" id="KAK8033351.1"/>
    </source>
</evidence>
<evidence type="ECO:0000256" key="1">
    <source>
        <dbReference type="SAM" id="MobiDB-lite"/>
    </source>
</evidence>
<proteinExistence type="predicted"/>
<protein>
    <recommendedName>
        <fullName evidence="2">C2H2-type domain-containing protein</fullName>
    </recommendedName>
</protein>
<feature type="region of interest" description="Disordered" evidence="1">
    <location>
        <begin position="305"/>
        <end position="330"/>
    </location>
</feature>
<feature type="compositionally biased region" description="Basic residues" evidence="1">
    <location>
        <begin position="1007"/>
        <end position="1016"/>
    </location>
</feature>
<evidence type="ECO:0000259" key="2">
    <source>
        <dbReference type="PROSITE" id="PS00028"/>
    </source>
</evidence>
<gene>
    <name evidence="3" type="ORF">PG991_002749</name>
</gene>
<accession>A0ABR1SHJ7</accession>